<dbReference type="AlphaFoldDB" id="A0AAN9E691"/>
<evidence type="ECO:0000256" key="1">
    <source>
        <dbReference type="SAM" id="MobiDB-lite"/>
    </source>
</evidence>
<comment type="caution">
    <text evidence="2">The sequence shown here is derived from an EMBL/GenBank/DDBJ whole genome shotgun (WGS) entry which is preliminary data.</text>
</comment>
<organism evidence="2 3">
    <name type="scientific">Crotalaria pallida</name>
    <name type="common">Smooth rattlebox</name>
    <name type="synonym">Crotalaria striata</name>
    <dbReference type="NCBI Taxonomy" id="3830"/>
    <lineage>
        <taxon>Eukaryota</taxon>
        <taxon>Viridiplantae</taxon>
        <taxon>Streptophyta</taxon>
        <taxon>Embryophyta</taxon>
        <taxon>Tracheophyta</taxon>
        <taxon>Spermatophyta</taxon>
        <taxon>Magnoliopsida</taxon>
        <taxon>eudicotyledons</taxon>
        <taxon>Gunneridae</taxon>
        <taxon>Pentapetalae</taxon>
        <taxon>rosids</taxon>
        <taxon>fabids</taxon>
        <taxon>Fabales</taxon>
        <taxon>Fabaceae</taxon>
        <taxon>Papilionoideae</taxon>
        <taxon>50 kb inversion clade</taxon>
        <taxon>genistoids sensu lato</taxon>
        <taxon>core genistoids</taxon>
        <taxon>Crotalarieae</taxon>
        <taxon>Crotalaria</taxon>
    </lineage>
</organism>
<evidence type="ECO:0000313" key="3">
    <source>
        <dbReference type="Proteomes" id="UP001372338"/>
    </source>
</evidence>
<feature type="region of interest" description="Disordered" evidence="1">
    <location>
        <begin position="33"/>
        <end position="55"/>
    </location>
</feature>
<sequence>MGGQHHRFRSSNLLFASPVVPVAEGRYYRAKKMETEERKTEGREEEGRELQRMETKNGKVTGTWWVWPRLQHTWEANGASYEHMGGLTWHTVSHVEIRWWYMMGLAHLCK</sequence>
<proteinExistence type="predicted"/>
<accession>A0AAN9E691</accession>
<protein>
    <submittedName>
        <fullName evidence="2">Uncharacterized protein</fullName>
    </submittedName>
</protein>
<reference evidence="2 3" key="1">
    <citation type="submission" date="2024-01" db="EMBL/GenBank/DDBJ databases">
        <title>The genomes of 5 underutilized Papilionoideae crops provide insights into root nodulation and disease resistanc.</title>
        <authorList>
            <person name="Yuan L."/>
        </authorList>
    </citation>
    <scope>NUCLEOTIDE SEQUENCE [LARGE SCALE GENOMIC DNA]</scope>
    <source>
        <strain evidence="2">ZHUSHIDOU_FW_LH</strain>
        <tissue evidence="2">Leaf</tissue>
    </source>
</reference>
<gene>
    <name evidence="2" type="ORF">RIF29_38797</name>
</gene>
<name>A0AAN9E691_CROPI</name>
<keyword evidence="3" id="KW-1185">Reference proteome</keyword>
<evidence type="ECO:0000313" key="2">
    <source>
        <dbReference type="EMBL" id="KAK7243982.1"/>
    </source>
</evidence>
<dbReference type="EMBL" id="JAYWIO010000008">
    <property type="protein sequence ID" value="KAK7243982.1"/>
    <property type="molecule type" value="Genomic_DNA"/>
</dbReference>
<dbReference type="Proteomes" id="UP001372338">
    <property type="component" value="Unassembled WGS sequence"/>
</dbReference>